<name>A0ABT1MXP0_9RHOB</name>
<sequence>MAKSAKNFSLDQFMTLPPVRHGNGGRLLAPEGAFTEVTAPPQTVLDRTTAAAKLILEEKALEKRDKTARLAEARRSRDRSGAC</sequence>
<protein>
    <submittedName>
        <fullName evidence="1">Uncharacterized protein</fullName>
    </submittedName>
</protein>
<reference evidence="1 2" key="1">
    <citation type="submission" date="2022-03" db="EMBL/GenBank/DDBJ databases">
        <authorList>
            <person name="He Y."/>
        </authorList>
    </citation>
    <scope>NUCLEOTIDE SEQUENCE [LARGE SCALE GENOMIC DNA]</scope>
    <source>
        <strain evidence="1 2">TK19116</strain>
    </source>
</reference>
<dbReference type="EMBL" id="JAKZEU010000018">
    <property type="protein sequence ID" value="MCQ0972276.1"/>
    <property type="molecule type" value="Genomic_DNA"/>
</dbReference>
<comment type="caution">
    <text evidence="1">The sequence shown here is derived from an EMBL/GenBank/DDBJ whole genome shotgun (WGS) entry which is preliminary data.</text>
</comment>
<accession>A0ABT1MXP0</accession>
<dbReference type="Proteomes" id="UP001203945">
    <property type="component" value="Unassembled WGS sequence"/>
</dbReference>
<proteinExistence type="predicted"/>
<evidence type="ECO:0000313" key="1">
    <source>
        <dbReference type="EMBL" id="MCQ0972276.1"/>
    </source>
</evidence>
<gene>
    <name evidence="1" type="ORF">MLD63_17840</name>
</gene>
<keyword evidence="2" id="KW-1185">Reference proteome</keyword>
<organism evidence="1 2">
    <name type="scientific">Paracoccus albicereus</name>
    <dbReference type="NCBI Taxonomy" id="2922394"/>
    <lineage>
        <taxon>Bacteria</taxon>
        <taxon>Pseudomonadati</taxon>
        <taxon>Pseudomonadota</taxon>
        <taxon>Alphaproteobacteria</taxon>
        <taxon>Rhodobacterales</taxon>
        <taxon>Paracoccaceae</taxon>
        <taxon>Paracoccus</taxon>
    </lineage>
</organism>
<evidence type="ECO:0000313" key="2">
    <source>
        <dbReference type="Proteomes" id="UP001203945"/>
    </source>
</evidence>